<sequence length="298" mass="33740">MWQLLNQPYPCEDPVRRRWAKAFWIGVFVGLFLLIFQPFGLNTWNTPYKTLKILGFGLISLLVTAGLSLSLPVLLPKQFSNDRWTVGREILWITTHMTLIGLANYFYINWLTGSAIYSSGLFGMIIVTFVIGVFPSAGTVLVNYIVKLKRYQQLAREFPVREHHAGNPADGPDQRILITLTAENEKDSLVFPPTDLLYIESSDNYSTIVHLKNGQPVKTLLRSSLSRLESQLGANDPSITARNPMVRCHRSYIVNLEKVERVTGNAQGYKLHLQDGLFQIPVARKYNDTLVAQLKSMV</sequence>
<reference evidence="3 4" key="1">
    <citation type="submission" date="2018-11" db="EMBL/GenBank/DDBJ databases">
        <authorList>
            <person name="Zhou Z."/>
            <person name="Wang G."/>
        </authorList>
    </citation>
    <scope>NUCLEOTIDE SEQUENCE [LARGE SCALE GENOMIC DNA]</scope>
    <source>
        <strain evidence="3 4">KCTC42998</strain>
    </source>
</reference>
<gene>
    <name evidence="3" type="ORF">EHT87_27650</name>
</gene>
<dbReference type="Pfam" id="PF04397">
    <property type="entry name" value="LytTR"/>
    <property type="match status" value="1"/>
</dbReference>
<feature type="transmembrane region" description="Helical" evidence="1">
    <location>
        <begin position="22"/>
        <end position="41"/>
    </location>
</feature>
<keyword evidence="1" id="KW-0812">Transmembrane</keyword>
<dbReference type="EMBL" id="RQJP01000006">
    <property type="protein sequence ID" value="RRB10921.1"/>
    <property type="molecule type" value="Genomic_DNA"/>
</dbReference>
<keyword evidence="4" id="KW-1185">Reference proteome</keyword>
<proteinExistence type="predicted"/>
<protein>
    <submittedName>
        <fullName evidence="3">LytTR family transcriptional regulator</fullName>
    </submittedName>
</protein>
<dbReference type="InterPro" id="IPR007492">
    <property type="entry name" value="LytTR_DNA-bd_dom"/>
</dbReference>
<dbReference type="RefSeq" id="WP_124910013.1">
    <property type="nucleotide sequence ID" value="NZ_RQJP01000006.1"/>
</dbReference>
<dbReference type="OrthoDB" id="1118393at2"/>
<keyword evidence="1" id="KW-0472">Membrane</keyword>
<feature type="transmembrane region" description="Helical" evidence="1">
    <location>
        <begin position="53"/>
        <end position="75"/>
    </location>
</feature>
<evidence type="ECO:0000256" key="1">
    <source>
        <dbReference type="SAM" id="Phobius"/>
    </source>
</evidence>
<feature type="domain" description="HTH LytTR-type" evidence="2">
    <location>
        <begin position="180"/>
        <end position="296"/>
    </location>
</feature>
<comment type="caution">
    <text evidence="3">The sequence shown here is derived from an EMBL/GenBank/DDBJ whole genome shotgun (WGS) entry which is preliminary data.</text>
</comment>
<dbReference type="Proteomes" id="UP000274271">
    <property type="component" value="Unassembled WGS sequence"/>
</dbReference>
<evidence type="ECO:0000313" key="4">
    <source>
        <dbReference type="Proteomes" id="UP000274271"/>
    </source>
</evidence>
<dbReference type="PANTHER" id="PTHR37299">
    <property type="entry name" value="TRANSCRIPTIONAL REGULATOR-RELATED"/>
    <property type="match status" value="1"/>
</dbReference>
<keyword evidence="1" id="KW-1133">Transmembrane helix</keyword>
<dbReference type="SMART" id="SM00850">
    <property type="entry name" value="LytTR"/>
    <property type="match status" value="1"/>
</dbReference>
<feature type="transmembrane region" description="Helical" evidence="1">
    <location>
        <begin position="120"/>
        <end position="146"/>
    </location>
</feature>
<feature type="transmembrane region" description="Helical" evidence="1">
    <location>
        <begin position="90"/>
        <end position="108"/>
    </location>
</feature>
<accession>A0A3P1CC80</accession>
<evidence type="ECO:0000259" key="2">
    <source>
        <dbReference type="PROSITE" id="PS50930"/>
    </source>
</evidence>
<dbReference type="InterPro" id="IPR046947">
    <property type="entry name" value="LytR-like"/>
</dbReference>
<dbReference type="PANTHER" id="PTHR37299:SF1">
    <property type="entry name" value="STAGE 0 SPORULATION PROTEIN A HOMOLOG"/>
    <property type="match status" value="1"/>
</dbReference>
<dbReference type="Gene3D" id="2.40.50.1020">
    <property type="entry name" value="LytTr DNA-binding domain"/>
    <property type="match status" value="1"/>
</dbReference>
<dbReference type="GO" id="GO:0003677">
    <property type="term" value="F:DNA binding"/>
    <property type="evidence" value="ECO:0007669"/>
    <property type="project" value="InterPro"/>
</dbReference>
<dbReference type="GO" id="GO:0000156">
    <property type="term" value="F:phosphorelay response regulator activity"/>
    <property type="evidence" value="ECO:0007669"/>
    <property type="project" value="InterPro"/>
</dbReference>
<organism evidence="3 4">
    <name type="scientific">Larkinella knui</name>
    <dbReference type="NCBI Taxonomy" id="2025310"/>
    <lineage>
        <taxon>Bacteria</taxon>
        <taxon>Pseudomonadati</taxon>
        <taxon>Bacteroidota</taxon>
        <taxon>Cytophagia</taxon>
        <taxon>Cytophagales</taxon>
        <taxon>Spirosomataceae</taxon>
        <taxon>Larkinella</taxon>
    </lineage>
</organism>
<name>A0A3P1CC80_9BACT</name>
<evidence type="ECO:0000313" key="3">
    <source>
        <dbReference type="EMBL" id="RRB10921.1"/>
    </source>
</evidence>
<dbReference type="PROSITE" id="PS50930">
    <property type="entry name" value="HTH_LYTTR"/>
    <property type="match status" value="1"/>
</dbReference>
<dbReference type="AlphaFoldDB" id="A0A3P1CC80"/>